<comment type="caution">
    <text evidence="1">The sequence shown here is derived from an EMBL/GenBank/DDBJ whole genome shotgun (WGS) entry which is preliminary data.</text>
</comment>
<evidence type="ECO:0000313" key="2">
    <source>
        <dbReference type="Proteomes" id="UP001179280"/>
    </source>
</evidence>
<dbReference type="InterPro" id="IPR029068">
    <property type="entry name" value="Glyas_Bleomycin-R_OHBP_Dase"/>
</dbReference>
<gene>
    <name evidence="1" type="ORF">JOC54_000450</name>
</gene>
<dbReference type="Proteomes" id="UP001179280">
    <property type="component" value="Unassembled WGS sequence"/>
</dbReference>
<dbReference type="RefSeq" id="WP_204464095.1">
    <property type="nucleotide sequence ID" value="NZ_JAFBCV010000001.1"/>
</dbReference>
<dbReference type="SUPFAM" id="SSF54593">
    <property type="entry name" value="Glyoxalase/Bleomycin resistance protein/Dihydroxybiphenyl dioxygenase"/>
    <property type="match status" value="1"/>
</dbReference>
<evidence type="ECO:0008006" key="3">
    <source>
        <dbReference type="Google" id="ProtNLM"/>
    </source>
</evidence>
<name>A0ABS2SRS9_9BACI</name>
<organism evidence="1 2">
    <name type="scientific">Shouchella xiaoxiensis</name>
    <dbReference type="NCBI Taxonomy" id="766895"/>
    <lineage>
        <taxon>Bacteria</taxon>
        <taxon>Bacillati</taxon>
        <taxon>Bacillota</taxon>
        <taxon>Bacilli</taxon>
        <taxon>Bacillales</taxon>
        <taxon>Bacillaceae</taxon>
        <taxon>Shouchella</taxon>
    </lineage>
</organism>
<sequence length="256" mass="29176">MNEKQLAKINQNRTVPLFDCDYHRFDEHLEFYTAMGFQLIYYQKAPYRFASVTKETIGEFGFYGARNFEEEGNQGGCYVHVPDVRAVYEELRKNLKAYYGKLPLKGMPKISRLNKTAEDWRVNITDPSGNTIIIGEAFGDSTELMEKEAARVKALKSMFEKGYAAAYRFAHSKEDYLAARNTLEVAFSQQTKKDSCLMVFKAKVLQAEVFIQLNQIQLATEAIEEASAMGVIVEQSGELGPTVERLMELVEQLENL</sequence>
<accession>A0ABS2SRS9</accession>
<dbReference type="EMBL" id="JAFBCV010000001">
    <property type="protein sequence ID" value="MBM7837219.1"/>
    <property type="molecule type" value="Genomic_DNA"/>
</dbReference>
<evidence type="ECO:0000313" key="1">
    <source>
        <dbReference type="EMBL" id="MBM7837219.1"/>
    </source>
</evidence>
<keyword evidence="2" id="KW-1185">Reference proteome</keyword>
<dbReference type="Gene3D" id="3.10.180.10">
    <property type="entry name" value="2,3-Dihydroxybiphenyl 1,2-Dioxygenase, domain 1"/>
    <property type="match status" value="1"/>
</dbReference>
<protein>
    <recommendedName>
        <fullName evidence="3">VOC family protein</fullName>
    </recommendedName>
</protein>
<reference evidence="1" key="1">
    <citation type="submission" date="2021-01" db="EMBL/GenBank/DDBJ databases">
        <title>Genomic Encyclopedia of Type Strains, Phase IV (KMG-IV): sequencing the most valuable type-strain genomes for metagenomic binning, comparative biology and taxonomic classification.</title>
        <authorList>
            <person name="Goeker M."/>
        </authorList>
    </citation>
    <scope>NUCLEOTIDE SEQUENCE</scope>
    <source>
        <strain evidence="1">DSM 21943</strain>
    </source>
</reference>
<proteinExistence type="predicted"/>